<keyword evidence="4" id="KW-1185">Reference proteome</keyword>
<proteinExistence type="predicted"/>
<dbReference type="Pfam" id="PF00561">
    <property type="entry name" value="Abhydrolase_1"/>
    <property type="match status" value="1"/>
</dbReference>
<sequence>MCENFFLEQAQYFKLNNFKFSDGQELKDVDVEYISVGTPQYDDEGNISNAIIYCHGSSGNFASLYKLKDLVGQDGPFDKDKYFFISLTCLGKPGSCSPSTTKLFQEFPHYEVEDMVNFHREFLKEKFSIEKVKGVIGNSKGGYVALSWAALYPDTLDFVVSMVSSYKTAGHNYILSKLMDEIIVANPKYGCEKFDASLNVTLKMASLIYFNYGFSKEFYRKQDNHSLDVSFDEFGDESLFDDIYDVKFENDAVLHYDIEDKLGDIKAKTLIIAINQDQYFPPELDGIPMSKMIENSTLIRFDSELGHVGSNEIYKIEKEIKEFMDSL</sequence>
<dbReference type="InterPro" id="IPR008220">
    <property type="entry name" value="HAT_MetX-like"/>
</dbReference>
<comment type="caution">
    <text evidence="3">The sequence shown here is derived from an EMBL/GenBank/DDBJ whole genome shotgun (WGS) entry which is preliminary data.</text>
</comment>
<evidence type="ECO:0000313" key="3">
    <source>
        <dbReference type="EMBL" id="PWB86741.1"/>
    </source>
</evidence>
<evidence type="ECO:0000256" key="1">
    <source>
        <dbReference type="ARBA" id="ARBA00022679"/>
    </source>
</evidence>
<protein>
    <submittedName>
        <fullName evidence="3">Homoserine O-acetyltransferase</fullName>
        <ecNumber evidence="3">2.3.1.31</ecNumber>
    </submittedName>
</protein>
<dbReference type="PANTHER" id="PTHR32268">
    <property type="entry name" value="HOMOSERINE O-ACETYLTRANSFERASE"/>
    <property type="match status" value="1"/>
</dbReference>
<dbReference type="RefSeq" id="WP_116669266.1">
    <property type="nucleotide sequence ID" value="NZ_MZGU01000003.1"/>
</dbReference>
<gene>
    <name evidence="3" type="primary">metX_1</name>
    <name evidence="3" type="ORF">MBBWO_04550</name>
</gene>
<feature type="domain" description="AB hydrolase-1" evidence="2">
    <location>
        <begin position="49"/>
        <end position="300"/>
    </location>
</feature>
<dbReference type="EC" id="2.3.1.31" evidence="3"/>
<reference evidence="3 4" key="1">
    <citation type="submission" date="2017-03" db="EMBL/GenBank/DDBJ databases">
        <title>Genome sequence of Methanobrevibacter wosei.</title>
        <authorList>
            <person name="Poehlein A."/>
            <person name="Seedorf H."/>
            <person name="Daniel R."/>
        </authorList>
    </citation>
    <scope>NUCLEOTIDE SEQUENCE [LARGE SCALE GENOMIC DNA]</scope>
    <source>
        <strain evidence="3 4">DSM 11979</strain>
    </source>
</reference>
<dbReference type="Gene3D" id="3.40.50.1820">
    <property type="entry name" value="alpha/beta hydrolase"/>
    <property type="match status" value="1"/>
</dbReference>
<name>A0A2U1S8V6_9EURY</name>
<dbReference type="Proteomes" id="UP000245577">
    <property type="component" value="Unassembled WGS sequence"/>
</dbReference>
<dbReference type="OrthoDB" id="295172at2157"/>
<evidence type="ECO:0000259" key="2">
    <source>
        <dbReference type="Pfam" id="PF00561"/>
    </source>
</evidence>
<evidence type="ECO:0000313" key="4">
    <source>
        <dbReference type="Proteomes" id="UP000245577"/>
    </source>
</evidence>
<keyword evidence="1 3" id="KW-0808">Transferase</keyword>
<dbReference type="InterPro" id="IPR029058">
    <property type="entry name" value="AB_hydrolase_fold"/>
</dbReference>
<dbReference type="GO" id="GO:0004414">
    <property type="term" value="F:homoserine O-acetyltransferase activity"/>
    <property type="evidence" value="ECO:0007669"/>
    <property type="project" value="UniProtKB-EC"/>
</dbReference>
<dbReference type="EMBL" id="MZGU01000003">
    <property type="protein sequence ID" value="PWB86741.1"/>
    <property type="molecule type" value="Genomic_DNA"/>
</dbReference>
<dbReference type="InterPro" id="IPR000073">
    <property type="entry name" value="AB_hydrolase_1"/>
</dbReference>
<dbReference type="AlphaFoldDB" id="A0A2U1S8V6"/>
<dbReference type="PANTHER" id="PTHR32268:SF11">
    <property type="entry name" value="HOMOSERINE O-ACETYLTRANSFERASE"/>
    <property type="match status" value="1"/>
</dbReference>
<organism evidence="3 4">
    <name type="scientific">Methanobrevibacter woesei</name>
    <dbReference type="NCBI Taxonomy" id="190976"/>
    <lineage>
        <taxon>Archaea</taxon>
        <taxon>Methanobacteriati</taxon>
        <taxon>Methanobacteriota</taxon>
        <taxon>Methanomada group</taxon>
        <taxon>Methanobacteria</taxon>
        <taxon>Methanobacteriales</taxon>
        <taxon>Methanobacteriaceae</taxon>
        <taxon>Methanobrevibacter</taxon>
    </lineage>
</organism>
<dbReference type="SUPFAM" id="SSF53474">
    <property type="entry name" value="alpha/beta-Hydrolases"/>
    <property type="match status" value="1"/>
</dbReference>
<accession>A0A2U1S8V6</accession>
<keyword evidence="3" id="KW-0012">Acyltransferase</keyword>